<dbReference type="AlphaFoldDB" id="A0A9P6G4B1"/>
<proteinExistence type="predicted"/>
<organism evidence="2 3">
    <name type="scientific">Lunasporangiospora selenospora</name>
    <dbReference type="NCBI Taxonomy" id="979761"/>
    <lineage>
        <taxon>Eukaryota</taxon>
        <taxon>Fungi</taxon>
        <taxon>Fungi incertae sedis</taxon>
        <taxon>Mucoromycota</taxon>
        <taxon>Mortierellomycotina</taxon>
        <taxon>Mortierellomycetes</taxon>
        <taxon>Mortierellales</taxon>
        <taxon>Mortierellaceae</taxon>
        <taxon>Lunasporangiospora</taxon>
    </lineage>
</organism>
<evidence type="ECO:0000256" key="1">
    <source>
        <dbReference type="SAM" id="MobiDB-lite"/>
    </source>
</evidence>
<gene>
    <name evidence="2" type="ORF">BGW38_000369</name>
</gene>
<evidence type="ECO:0000313" key="3">
    <source>
        <dbReference type="Proteomes" id="UP000780801"/>
    </source>
</evidence>
<feature type="region of interest" description="Disordered" evidence="1">
    <location>
        <begin position="1"/>
        <end position="31"/>
    </location>
</feature>
<dbReference type="EMBL" id="JAABOA010000011">
    <property type="protein sequence ID" value="KAF9586636.1"/>
    <property type="molecule type" value="Genomic_DNA"/>
</dbReference>
<keyword evidence="3" id="KW-1185">Reference proteome</keyword>
<comment type="caution">
    <text evidence="2">The sequence shown here is derived from an EMBL/GenBank/DDBJ whole genome shotgun (WGS) entry which is preliminary data.</text>
</comment>
<protein>
    <submittedName>
        <fullName evidence="2">Uncharacterized protein</fullName>
    </submittedName>
</protein>
<reference evidence="2" key="1">
    <citation type="journal article" date="2020" name="Fungal Divers.">
        <title>Resolving the Mortierellaceae phylogeny through synthesis of multi-gene phylogenetics and phylogenomics.</title>
        <authorList>
            <person name="Vandepol N."/>
            <person name="Liber J."/>
            <person name="Desiro A."/>
            <person name="Na H."/>
            <person name="Kennedy M."/>
            <person name="Barry K."/>
            <person name="Grigoriev I.V."/>
            <person name="Miller A.N."/>
            <person name="O'Donnell K."/>
            <person name="Stajich J.E."/>
            <person name="Bonito G."/>
        </authorList>
    </citation>
    <scope>NUCLEOTIDE SEQUENCE</scope>
    <source>
        <strain evidence="2">KOD1015</strain>
    </source>
</reference>
<sequence>MAGEMEKLLRQMRSELQADKQGGVGAGGPRFEIGRELRRGTAAYLRAGSAKAIR</sequence>
<evidence type="ECO:0000313" key="2">
    <source>
        <dbReference type="EMBL" id="KAF9586636.1"/>
    </source>
</evidence>
<feature type="compositionally biased region" description="Basic and acidic residues" evidence="1">
    <location>
        <begin position="1"/>
        <end position="18"/>
    </location>
</feature>
<dbReference type="Proteomes" id="UP000780801">
    <property type="component" value="Unassembled WGS sequence"/>
</dbReference>
<accession>A0A9P6G4B1</accession>
<name>A0A9P6G4B1_9FUNG</name>